<name>A0ABU1AZW8_9BACT</name>
<comment type="caution">
    <text evidence="1">The sequence shown here is derived from an EMBL/GenBank/DDBJ whole genome shotgun (WGS) entry which is preliminary data.</text>
</comment>
<evidence type="ECO:0000313" key="2">
    <source>
        <dbReference type="Proteomes" id="UP001225316"/>
    </source>
</evidence>
<gene>
    <name evidence="1" type="ORF">QEH52_19265</name>
</gene>
<accession>A0ABU1AZW8</accession>
<dbReference type="Proteomes" id="UP001225316">
    <property type="component" value="Unassembled WGS sequence"/>
</dbReference>
<keyword evidence="2" id="KW-1185">Reference proteome</keyword>
<organism evidence="1 2">
    <name type="scientific">Thalassobacterium maritimum</name>
    <dbReference type="NCBI Taxonomy" id="3041265"/>
    <lineage>
        <taxon>Bacteria</taxon>
        <taxon>Pseudomonadati</taxon>
        <taxon>Verrucomicrobiota</taxon>
        <taxon>Opitutia</taxon>
        <taxon>Puniceicoccales</taxon>
        <taxon>Coraliomargaritaceae</taxon>
        <taxon>Thalassobacterium</taxon>
    </lineage>
</organism>
<evidence type="ECO:0000313" key="1">
    <source>
        <dbReference type="EMBL" id="MDQ8209667.1"/>
    </source>
</evidence>
<dbReference type="EMBL" id="JARXHW010000109">
    <property type="protein sequence ID" value="MDQ8209667.1"/>
    <property type="molecule type" value="Genomic_DNA"/>
</dbReference>
<dbReference type="RefSeq" id="WP_308952585.1">
    <property type="nucleotide sequence ID" value="NZ_JARXHW010000109.1"/>
</dbReference>
<proteinExistence type="predicted"/>
<protein>
    <submittedName>
        <fullName evidence="1">Uncharacterized protein</fullName>
    </submittedName>
</protein>
<reference evidence="1 2" key="1">
    <citation type="submission" date="2023-04" db="EMBL/GenBank/DDBJ databases">
        <title>A novel bacteria isolated from coastal sediment.</title>
        <authorList>
            <person name="Liu X.-J."/>
            <person name="Du Z.-J."/>
        </authorList>
    </citation>
    <scope>NUCLEOTIDE SEQUENCE [LARGE SCALE GENOMIC DNA]</scope>
    <source>
        <strain evidence="1 2">SDUM461003</strain>
    </source>
</reference>
<sequence length="95" mass="10850">MQASGCELDLIYHDPDRFEVILELGDIDTVPAEQKSLRASGKVSIRKMPVKRRAEIYQLWWAKAWLVSATMLRRNEKAQRFALLSTLLTGVSMLS</sequence>